<accession>A0ABT2A6M7</accession>
<organism evidence="2 3">
    <name type="scientific">Massilia norwichensis</name>
    <dbReference type="NCBI Taxonomy" id="1442366"/>
    <lineage>
        <taxon>Bacteria</taxon>
        <taxon>Pseudomonadati</taxon>
        <taxon>Pseudomonadota</taxon>
        <taxon>Betaproteobacteria</taxon>
        <taxon>Burkholderiales</taxon>
        <taxon>Oxalobacteraceae</taxon>
        <taxon>Telluria group</taxon>
        <taxon>Massilia</taxon>
    </lineage>
</organism>
<feature type="transmembrane region" description="Helical" evidence="1">
    <location>
        <begin position="28"/>
        <end position="49"/>
    </location>
</feature>
<dbReference type="EMBL" id="JANUGX010000011">
    <property type="protein sequence ID" value="MCS0589833.1"/>
    <property type="molecule type" value="Genomic_DNA"/>
</dbReference>
<evidence type="ECO:0000256" key="1">
    <source>
        <dbReference type="SAM" id="Phobius"/>
    </source>
</evidence>
<reference evidence="2 3" key="1">
    <citation type="submission" date="2022-08" db="EMBL/GenBank/DDBJ databases">
        <title>Reclassification of Massilia species as members of the genera Telluria, Duganella, Pseudoduganella, Mokoshia gen. nov. and Zemynaea gen. nov. using orthogonal and non-orthogonal genome-based approaches.</title>
        <authorList>
            <person name="Bowman J.P."/>
        </authorList>
    </citation>
    <scope>NUCLEOTIDE SEQUENCE [LARGE SCALE GENOMIC DNA]</scope>
    <source>
        <strain evidence="2 3">LMG 28164</strain>
    </source>
</reference>
<evidence type="ECO:0000313" key="2">
    <source>
        <dbReference type="EMBL" id="MCS0589833.1"/>
    </source>
</evidence>
<keyword evidence="1" id="KW-1133">Transmembrane helix</keyword>
<keyword evidence="3" id="KW-1185">Reference proteome</keyword>
<keyword evidence="1" id="KW-0812">Transmembrane</keyword>
<protein>
    <submittedName>
        <fullName evidence="2">Uncharacterized protein</fullName>
    </submittedName>
</protein>
<feature type="transmembrane region" description="Helical" evidence="1">
    <location>
        <begin position="6"/>
        <end position="23"/>
    </location>
</feature>
<comment type="caution">
    <text evidence="2">The sequence shown here is derived from an EMBL/GenBank/DDBJ whole genome shotgun (WGS) entry which is preliminary data.</text>
</comment>
<sequence>MAVISLVIQILGFIFLIAGFRGGNRNMLLGAALLLWFGAGSSDFVHGFIEGVHSAGA</sequence>
<keyword evidence="1" id="KW-0472">Membrane</keyword>
<dbReference type="RefSeq" id="WP_258845596.1">
    <property type="nucleotide sequence ID" value="NZ_JANUGX010000011.1"/>
</dbReference>
<gene>
    <name evidence="2" type="ORF">NX782_11535</name>
</gene>
<evidence type="ECO:0000313" key="3">
    <source>
        <dbReference type="Proteomes" id="UP001205560"/>
    </source>
</evidence>
<name>A0ABT2A6M7_9BURK</name>
<proteinExistence type="predicted"/>
<dbReference type="Proteomes" id="UP001205560">
    <property type="component" value="Unassembled WGS sequence"/>
</dbReference>